<evidence type="ECO:0000256" key="1">
    <source>
        <dbReference type="SAM" id="MobiDB-lite"/>
    </source>
</evidence>
<dbReference type="OrthoDB" id="510209at2759"/>
<name>A0A0D2MCE2_9CHLO</name>
<dbReference type="EMBL" id="KK101431">
    <property type="protein sequence ID" value="KIZ00915.1"/>
    <property type="molecule type" value="Genomic_DNA"/>
</dbReference>
<feature type="compositionally biased region" description="Low complexity" evidence="1">
    <location>
        <begin position="57"/>
        <end position="67"/>
    </location>
</feature>
<dbReference type="Proteomes" id="UP000054498">
    <property type="component" value="Unassembled WGS sequence"/>
</dbReference>
<gene>
    <name evidence="2" type="ORF">MNEG_7049</name>
</gene>
<feature type="compositionally biased region" description="Low complexity" evidence="1">
    <location>
        <begin position="364"/>
        <end position="390"/>
    </location>
</feature>
<feature type="compositionally biased region" description="Gly residues" evidence="1">
    <location>
        <begin position="391"/>
        <end position="403"/>
    </location>
</feature>
<accession>A0A0D2MCE2</accession>
<sequence length="458" mass="46104">MVSQGYPYPRPSTSYVFITGANGRCAYHEIDNAAWRGAGFPSAILDLPVGPRISVESNGSSNGTGTSDRGRPAATAGSRSNLAAGSGSNSAIEVSASSGGSESREGAGLTLREALVEAHGIDAATLLPPGTPFTPILAIGSNAGPEQLARKFPPALFPTGAIVPVVQCTLSGFDVVYAPLISSYGSATATLEASPGTEVEVFITFLTPPLQLRMHETEGAYDLLRLDGVALLEGQALVGGAPGSGRRLSSVYQYNHSLGTLHLPLAPPRGGSSPVALSEIPARRRRFPALSQVEMQAALMRGFLAGSSSGGSTSSSGASTSDAEAMEFGGDGSCGAEVAAAVGPLAPVELPPRVDVPPGPADEAPSLSAVSTATAAAPSDTVTAGKAGSSSGSGAGDGCGGGGGGDAEGLDEFIISNLTMPDIRRGRVAALAAHARPFSYARHERLMSLGTIFSKNVE</sequence>
<organism evidence="2 3">
    <name type="scientific">Monoraphidium neglectum</name>
    <dbReference type="NCBI Taxonomy" id="145388"/>
    <lineage>
        <taxon>Eukaryota</taxon>
        <taxon>Viridiplantae</taxon>
        <taxon>Chlorophyta</taxon>
        <taxon>core chlorophytes</taxon>
        <taxon>Chlorophyceae</taxon>
        <taxon>CS clade</taxon>
        <taxon>Sphaeropleales</taxon>
        <taxon>Selenastraceae</taxon>
        <taxon>Monoraphidium</taxon>
    </lineage>
</organism>
<feature type="compositionally biased region" description="Low complexity" evidence="1">
    <location>
        <begin position="76"/>
        <end position="101"/>
    </location>
</feature>
<reference evidence="2 3" key="1">
    <citation type="journal article" date="2013" name="BMC Genomics">
        <title>Reconstruction of the lipid metabolism for the microalga Monoraphidium neglectum from its genome sequence reveals characteristics suitable for biofuel production.</title>
        <authorList>
            <person name="Bogen C."/>
            <person name="Al-Dilaimi A."/>
            <person name="Albersmeier A."/>
            <person name="Wichmann J."/>
            <person name="Grundmann M."/>
            <person name="Rupp O."/>
            <person name="Lauersen K.J."/>
            <person name="Blifernez-Klassen O."/>
            <person name="Kalinowski J."/>
            <person name="Goesmann A."/>
            <person name="Mussgnug J.H."/>
            <person name="Kruse O."/>
        </authorList>
    </citation>
    <scope>NUCLEOTIDE SEQUENCE [LARGE SCALE GENOMIC DNA]</scope>
    <source>
        <strain evidence="2 3">SAG 48.87</strain>
    </source>
</reference>
<proteinExistence type="predicted"/>
<feature type="region of interest" description="Disordered" evidence="1">
    <location>
        <begin position="55"/>
        <end position="106"/>
    </location>
</feature>
<evidence type="ECO:0000313" key="3">
    <source>
        <dbReference type="Proteomes" id="UP000054498"/>
    </source>
</evidence>
<dbReference type="AlphaFoldDB" id="A0A0D2MCE2"/>
<dbReference type="RefSeq" id="XP_013899934.1">
    <property type="nucleotide sequence ID" value="XM_014044480.1"/>
</dbReference>
<keyword evidence="3" id="KW-1185">Reference proteome</keyword>
<dbReference type="GeneID" id="25739925"/>
<evidence type="ECO:0000313" key="2">
    <source>
        <dbReference type="EMBL" id="KIZ00915.1"/>
    </source>
</evidence>
<feature type="compositionally biased region" description="Low complexity" evidence="1">
    <location>
        <begin position="306"/>
        <end position="321"/>
    </location>
</feature>
<feature type="region of interest" description="Disordered" evidence="1">
    <location>
        <begin position="350"/>
        <end position="403"/>
    </location>
</feature>
<feature type="region of interest" description="Disordered" evidence="1">
    <location>
        <begin position="306"/>
        <end position="330"/>
    </location>
</feature>
<dbReference type="KEGG" id="mng:MNEG_7049"/>
<protein>
    <submittedName>
        <fullName evidence="2">Uncharacterized protein</fullName>
    </submittedName>
</protein>